<dbReference type="SUPFAM" id="SSF50494">
    <property type="entry name" value="Trypsin-like serine proteases"/>
    <property type="match status" value="1"/>
</dbReference>
<dbReference type="InterPro" id="IPR043504">
    <property type="entry name" value="Peptidase_S1_PA_chymotrypsin"/>
</dbReference>
<evidence type="ECO:0000259" key="2">
    <source>
        <dbReference type="PROSITE" id="PS50240"/>
    </source>
</evidence>
<evidence type="ECO:0000313" key="4">
    <source>
        <dbReference type="Proteomes" id="UP000735302"/>
    </source>
</evidence>
<feature type="domain" description="Peptidase S1" evidence="2">
    <location>
        <begin position="1"/>
        <end position="104"/>
    </location>
</feature>
<dbReference type="PROSITE" id="PS00135">
    <property type="entry name" value="TRYPSIN_SER"/>
    <property type="match status" value="1"/>
</dbReference>
<sequence length="107" mass="11613">MKVELTAYTSERCLDTFANTATPSLPLYVNEKTICAANGLLGGRDACRGDSGGPLMCIQRTETGSAAYFVFGIVSNGNQCATPGEPGVYMDVREYLAWIQRTIRRPL</sequence>
<dbReference type="Gene3D" id="2.40.10.10">
    <property type="entry name" value="Trypsin-like serine proteases"/>
    <property type="match status" value="1"/>
</dbReference>
<dbReference type="Proteomes" id="UP000735302">
    <property type="component" value="Unassembled WGS sequence"/>
</dbReference>
<keyword evidence="4" id="KW-1185">Reference proteome</keyword>
<dbReference type="PANTHER" id="PTHR24253">
    <property type="entry name" value="TRANSMEMBRANE PROTEASE SERINE"/>
    <property type="match status" value="1"/>
</dbReference>
<dbReference type="InterPro" id="IPR009003">
    <property type="entry name" value="Peptidase_S1_PA"/>
</dbReference>
<keyword evidence="3" id="KW-0645">Protease</keyword>
<dbReference type="InterPro" id="IPR001254">
    <property type="entry name" value="Trypsin_dom"/>
</dbReference>
<keyword evidence="1" id="KW-1015">Disulfide bond</keyword>
<dbReference type="GO" id="GO:0004252">
    <property type="term" value="F:serine-type endopeptidase activity"/>
    <property type="evidence" value="ECO:0007669"/>
    <property type="project" value="InterPro"/>
</dbReference>
<dbReference type="PANTHER" id="PTHR24253:SF103">
    <property type="entry name" value="TRANSMEMBRANE PROTEASE SERINE 7"/>
    <property type="match status" value="1"/>
</dbReference>
<dbReference type="EMBL" id="BLXT01004311">
    <property type="protein sequence ID" value="GFO11463.1"/>
    <property type="molecule type" value="Genomic_DNA"/>
</dbReference>
<dbReference type="GO" id="GO:0006508">
    <property type="term" value="P:proteolysis"/>
    <property type="evidence" value="ECO:0007669"/>
    <property type="project" value="UniProtKB-KW"/>
</dbReference>
<dbReference type="AlphaFoldDB" id="A0AAV4AX96"/>
<evidence type="ECO:0000256" key="1">
    <source>
        <dbReference type="ARBA" id="ARBA00023157"/>
    </source>
</evidence>
<name>A0AAV4AX96_9GAST</name>
<evidence type="ECO:0000313" key="3">
    <source>
        <dbReference type="EMBL" id="GFO11463.1"/>
    </source>
</evidence>
<gene>
    <name evidence="3" type="ORF">PoB_003796800</name>
</gene>
<proteinExistence type="predicted"/>
<dbReference type="Pfam" id="PF00089">
    <property type="entry name" value="Trypsin"/>
    <property type="match status" value="1"/>
</dbReference>
<dbReference type="PROSITE" id="PS50240">
    <property type="entry name" value="TRYPSIN_DOM"/>
    <property type="match status" value="1"/>
</dbReference>
<accession>A0AAV4AX96</accession>
<dbReference type="InterPro" id="IPR033116">
    <property type="entry name" value="TRYPSIN_SER"/>
</dbReference>
<reference evidence="3 4" key="1">
    <citation type="journal article" date="2021" name="Elife">
        <title>Chloroplast acquisition without the gene transfer in kleptoplastic sea slugs, Plakobranchus ocellatus.</title>
        <authorList>
            <person name="Maeda T."/>
            <person name="Takahashi S."/>
            <person name="Yoshida T."/>
            <person name="Shimamura S."/>
            <person name="Takaki Y."/>
            <person name="Nagai Y."/>
            <person name="Toyoda A."/>
            <person name="Suzuki Y."/>
            <person name="Arimoto A."/>
            <person name="Ishii H."/>
            <person name="Satoh N."/>
            <person name="Nishiyama T."/>
            <person name="Hasebe M."/>
            <person name="Maruyama T."/>
            <person name="Minagawa J."/>
            <person name="Obokata J."/>
            <person name="Shigenobu S."/>
        </authorList>
    </citation>
    <scope>NUCLEOTIDE SEQUENCE [LARGE SCALE GENOMIC DNA]</scope>
</reference>
<keyword evidence="3" id="KW-0378">Hydrolase</keyword>
<organism evidence="3 4">
    <name type="scientific">Plakobranchus ocellatus</name>
    <dbReference type="NCBI Taxonomy" id="259542"/>
    <lineage>
        <taxon>Eukaryota</taxon>
        <taxon>Metazoa</taxon>
        <taxon>Spiralia</taxon>
        <taxon>Lophotrochozoa</taxon>
        <taxon>Mollusca</taxon>
        <taxon>Gastropoda</taxon>
        <taxon>Heterobranchia</taxon>
        <taxon>Euthyneura</taxon>
        <taxon>Panpulmonata</taxon>
        <taxon>Sacoglossa</taxon>
        <taxon>Placobranchoidea</taxon>
        <taxon>Plakobranchidae</taxon>
        <taxon>Plakobranchus</taxon>
    </lineage>
</organism>
<protein>
    <submittedName>
        <fullName evidence="3">Serine protease nudel</fullName>
    </submittedName>
</protein>
<comment type="caution">
    <text evidence="3">The sequence shown here is derived from an EMBL/GenBank/DDBJ whole genome shotgun (WGS) entry which is preliminary data.</text>
</comment>